<reference evidence="7 8" key="1">
    <citation type="submission" date="2016-10" db="EMBL/GenBank/DDBJ databases">
        <authorList>
            <person name="de Groot N.N."/>
        </authorList>
    </citation>
    <scope>NUCLEOTIDE SEQUENCE [LARGE SCALE GENOMIC DNA]</scope>
    <source>
        <strain evidence="7 8">GAS522</strain>
    </source>
</reference>
<keyword evidence="3 6" id="KW-1133">Transmembrane helix</keyword>
<name>A0A1M6WAT4_9BRAD</name>
<dbReference type="GO" id="GO:0016020">
    <property type="term" value="C:membrane"/>
    <property type="evidence" value="ECO:0007669"/>
    <property type="project" value="UniProtKB-SubCell"/>
</dbReference>
<evidence type="ECO:0000256" key="1">
    <source>
        <dbReference type="ARBA" id="ARBA00004141"/>
    </source>
</evidence>
<evidence type="ECO:0000256" key="3">
    <source>
        <dbReference type="ARBA" id="ARBA00022989"/>
    </source>
</evidence>
<evidence type="ECO:0000313" key="7">
    <source>
        <dbReference type="EMBL" id="SEC79565.1"/>
    </source>
</evidence>
<feature type="transmembrane region" description="Helical" evidence="6">
    <location>
        <begin position="112"/>
        <end position="130"/>
    </location>
</feature>
<feature type="transmembrane region" description="Helical" evidence="6">
    <location>
        <begin position="136"/>
        <end position="155"/>
    </location>
</feature>
<evidence type="ECO:0000256" key="2">
    <source>
        <dbReference type="ARBA" id="ARBA00022692"/>
    </source>
</evidence>
<gene>
    <name evidence="7" type="ORF">SAMN05444171_2280</name>
</gene>
<protein>
    <submittedName>
        <fullName evidence="7">Hemolysin III</fullName>
    </submittedName>
</protein>
<feature type="transmembrane region" description="Helical" evidence="6">
    <location>
        <begin position="77"/>
        <end position="100"/>
    </location>
</feature>
<proteinExistence type="predicted"/>
<keyword evidence="4 6" id="KW-0472">Membrane</keyword>
<accession>A0A1M6WAT4</accession>
<feature type="transmembrane region" description="Helical" evidence="6">
    <location>
        <begin position="191"/>
        <end position="210"/>
    </location>
</feature>
<feature type="transmembrane region" description="Helical" evidence="6">
    <location>
        <begin position="222"/>
        <end position="243"/>
    </location>
</feature>
<organism evidence="7 8">
    <name type="scientific">Bradyrhizobium lablabi</name>
    <dbReference type="NCBI Taxonomy" id="722472"/>
    <lineage>
        <taxon>Bacteria</taxon>
        <taxon>Pseudomonadati</taxon>
        <taxon>Pseudomonadota</taxon>
        <taxon>Alphaproteobacteria</taxon>
        <taxon>Hyphomicrobiales</taxon>
        <taxon>Nitrobacteraceae</taxon>
        <taxon>Bradyrhizobium</taxon>
    </lineage>
</organism>
<dbReference type="Pfam" id="PF03006">
    <property type="entry name" value="HlyIII"/>
    <property type="match status" value="1"/>
</dbReference>
<feature type="transmembrane region" description="Helical" evidence="6">
    <location>
        <begin position="167"/>
        <end position="185"/>
    </location>
</feature>
<keyword evidence="2 6" id="KW-0812">Transmembrane</keyword>
<sequence>MSYGSQTPFRKAVMTIFRLKQIASTSMHAAAGAMHWNYDRAELIADGVVHVIGICLGLVAATALIVLAAVYASATDVAAVSVYVAGLLAMLAMSATYNLWPVSRAKWVLRRFDHSAIYLLIAATYTPLIMELKDSTFAIALLIGVWCIAIVGIVLKLTRPGRYDRTAVGLYLALGWSGVMLYDQVVKALPSLALGFVVAGGVLYSLGVIFHAWQRLRFQNAIWHGFVLLGAACHYTAILDVVLT</sequence>
<keyword evidence="5" id="KW-0862">Zinc</keyword>
<dbReference type="PANTHER" id="PTHR20855:SF3">
    <property type="entry name" value="LD03007P"/>
    <property type="match status" value="1"/>
</dbReference>
<evidence type="ECO:0000256" key="5">
    <source>
        <dbReference type="PIRSR" id="PIRSR604254-1"/>
    </source>
</evidence>
<dbReference type="EMBL" id="FNTI01000001">
    <property type="protein sequence ID" value="SEC79565.1"/>
    <property type="molecule type" value="Genomic_DNA"/>
</dbReference>
<dbReference type="GO" id="GO:0046872">
    <property type="term" value="F:metal ion binding"/>
    <property type="evidence" value="ECO:0007669"/>
    <property type="project" value="UniProtKB-KW"/>
</dbReference>
<keyword evidence="5" id="KW-0479">Metal-binding</keyword>
<dbReference type="InterPro" id="IPR004254">
    <property type="entry name" value="AdipoR/HlyIII-related"/>
</dbReference>
<dbReference type="AlphaFoldDB" id="A0A1M6WAT4"/>
<feature type="transmembrane region" description="Helical" evidence="6">
    <location>
        <begin position="48"/>
        <end position="71"/>
    </location>
</feature>
<evidence type="ECO:0000256" key="4">
    <source>
        <dbReference type="ARBA" id="ARBA00023136"/>
    </source>
</evidence>
<evidence type="ECO:0000313" key="8">
    <source>
        <dbReference type="Proteomes" id="UP000183208"/>
    </source>
</evidence>
<dbReference type="PANTHER" id="PTHR20855">
    <property type="entry name" value="ADIPOR/PROGESTIN RECEPTOR-RELATED"/>
    <property type="match status" value="1"/>
</dbReference>
<feature type="binding site" evidence="5">
    <location>
        <position position="224"/>
    </location>
    <ligand>
        <name>Zn(2+)</name>
        <dbReference type="ChEBI" id="CHEBI:29105"/>
    </ligand>
</feature>
<evidence type="ECO:0000256" key="6">
    <source>
        <dbReference type="SAM" id="Phobius"/>
    </source>
</evidence>
<dbReference type="Proteomes" id="UP000183208">
    <property type="component" value="Unassembled WGS sequence"/>
</dbReference>
<comment type="subcellular location">
    <subcellularLocation>
        <location evidence="1">Membrane</location>
        <topology evidence="1">Multi-pass membrane protein</topology>
    </subcellularLocation>
</comment>